<evidence type="ECO:0000313" key="11">
    <source>
        <dbReference type="Proteomes" id="UP001144372"/>
    </source>
</evidence>
<evidence type="ECO:0000256" key="8">
    <source>
        <dbReference type="ARBA" id="ARBA00022912"/>
    </source>
</evidence>
<evidence type="ECO:0000256" key="6">
    <source>
        <dbReference type="ARBA" id="ARBA00022779"/>
    </source>
</evidence>
<dbReference type="PANTHER" id="PTHR43693">
    <property type="entry name" value="PROTEIN PHOSPHATASE CHEZ"/>
    <property type="match status" value="1"/>
</dbReference>
<dbReference type="GO" id="GO:0004721">
    <property type="term" value="F:phosphoprotein phosphatase activity"/>
    <property type="evidence" value="ECO:0007669"/>
    <property type="project" value="UniProtKB-KW"/>
</dbReference>
<evidence type="ECO:0000313" key="10">
    <source>
        <dbReference type="EMBL" id="GLI33549.1"/>
    </source>
</evidence>
<dbReference type="InterPro" id="IPR050992">
    <property type="entry name" value="CheZ_family_phosphatases"/>
</dbReference>
<dbReference type="Gene3D" id="1.10.287.500">
    <property type="entry name" value="Helix hairpin bin"/>
    <property type="match status" value="1"/>
</dbReference>
<dbReference type="PANTHER" id="PTHR43693:SF1">
    <property type="entry name" value="PROTEIN PHOSPHATASE CHEZ"/>
    <property type="match status" value="1"/>
</dbReference>
<protein>
    <recommendedName>
        <fullName evidence="3">Protein phosphatase CheZ</fullName>
    </recommendedName>
    <alternativeName>
        <fullName evidence="9">Chemotaxis protein CheZ</fullName>
    </alternativeName>
</protein>
<keyword evidence="8" id="KW-0904">Protein phosphatase</keyword>
<dbReference type="RefSeq" id="WP_281792605.1">
    <property type="nucleotide sequence ID" value="NZ_BSDR01000001.1"/>
</dbReference>
<dbReference type="GO" id="GO:0009288">
    <property type="term" value="C:bacterial-type flagellum"/>
    <property type="evidence" value="ECO:0007669"/>
    <property type="project" value="InterPro"/>
</dbReference>
<evidence type="ECO:0000256" key="3">
    <source>
        <dbReference type="ARBA" id="ARBA00018484"/>
    </source>
</evidence>
<comment type="caution">
    <text evidence="10">The sequence shown here is derived from an EMBL/GenBank/DDBJ whole genome shotgun (WGS) entry which is preliminary data.</text>
</comment>
<keyword evidence="5" id="KW-0145">Chemotaxis</keyword>
<reference evidence="10" key="1">
    <citation type="submission" date="2022-12" db="EMBL/GenBank/DDBJ databases">
        <title>Reference genome sequencing for broad-spectrum identification of bacterial and archaeal isolates by mass spectrometry.</title>
        <authorList>
            <person name="Sekiguchi Y."/>
            <person name="Tourlousse D.M."/>
        </authorList>
    </citation>
    <scope>NUCLEOTIDE SEQUENCE</scope>
    <source>
        <strain evidence="10">ASRB1</strain>
    </source>
</reference>
<dbReference type="InterPro" id="IPR007439">
    <property type="entry name" value="Chemotax_Pase_CheZ"/>
</dbReference>
<dbReference type="SUPFAM" id="SSF75708">
    <property type="entry name" value="Chemotaxis phosphatase CheZ"/>
    <property type="match status" value="1"/>
</dbReference>
<dbReference type="GO" id="GO:0006935">
    <property type="term" value="P:chemotaxis"/>
    <property type="evidence" value="ECO:0007669"/>
    <property type="project" value="UniProtKB-KW"/>
</dbReference>
<dbReference type="EMBL" id="BSDR01000001">
    <property type="protein sequence ID" value="GLI33549.1"/>
    <property type="molecule type" value="Genomic_DNA"/>
</dbReference>
<evidence type="ECO:0000256" key="2">
    <source>
        <dbReference type="ARBA" id="ARBA00005908"/>
    </source>
</evidence>
<evidence type="ECO:0000256" key="1">
    <source>
        <dbReference type="ARBA" id="ARBA00004496"/>
    </source>
</evidence>
<comment type="subcellular location">
    <subcellularLocation>
        <location evidence="1">Cytoplasm</location>
    </subcellularLocation>
</comment>
<dbReference type="Proteomes" id="UP001144372">
    <property type="component" value="Unassembled WGS sequence"/>
</dbReference>
<keyword evidence="4" id="KW-0963">Cytoplasm</keyword>
<keyword evidence="7" id="KW-0378">Hydrolase</keyword>
<accession>A0A9W6D236</accession>
<dbReference type="GO" id="GO:0005737">
    <property type="term" value="C:cytoplasm"/>
    <property type="evidence" value="ECO:0007669"/>
    <property type="project" value="UniProtKB-SubCell"/>
</dbReference>
<name>A0A9W6D236_9BACT</name>
<sequence>MMISVEKEDWIELIQALKNISEKTSSWVDVESDTEEIAESQKLLQSFHTTAAMLGLQQLEEAGVALEKYLLKPKEPGSNGEVPSNFNLAVDALLTRLENTHETEYHNVSCVEEITSILEGAFHAPPESTTLAEKDVLPTPESLTELSKEETRRQVAAGDADHSAAGFDDLDQIVSKLGGQLIINRETAENGKGSFQLHFPSDPDILKRIGTLLAPCDPNSQFASQLNNRDTKVEAILTGIKKFMNALSSGNLAEAQEILLSFQEKQQQAGLFVEIGTLARDLHNSLKSFMNTMDPALKDLVMDKLPDSGNRLEHILQITEHAATTTLDHVESLQKRNQMDQANLEKLQKILSGLKAIGEPAQARLTDSGTLLDQLSASAIQTRDDLITILTAQDYQDLTGQIILKIINLLNDLQLKMVNLIRTFGVAIDDRKKTQSEELYGPAHQGKLGALHSQDDVDNLLAEFGF</sequence>
<evidence type="ECO:0000256" key="5">
    <source>
        <dbReference type="ARBA" id="ARBA00022500"/>
    </source>
</evidence>
<dbReference type="GO" id="GO:0097588">
    <property type="term" value="P:archaeal or bacterial-type flagellum-dependent cell motility"/>
    <property type="evidence" value="ECO:0007669"/>
    <property type="project" value="UniProtKB-KW"/>
</dbReference>
<dbReference type="GO" id="GO:0050920">
    <property type="term" value="P:regulation of chemotaxis"/>
    <property type="evidence" value="ECO:0007669"/>
    <property type="project" value="InterPro"/>
</dbReference>
<dbReference type="AlphaFoldDB" id="A0A9W6D236"/>
<evidence type="ECO:0000256" key="9">
    <source>
        <dbReference type="ARBA" id="ARBA00029599"/>
    </source>
</evidence>
<keyword evidence="11" id="KW-1185">Reference proteome</keyword>
<proteinExistence type="inferred from homology"/>
<evidence type="ECO:0000256" key="4">
    <source>
        <dbReference type="ARBA" id="ARBA00022490"/>
    </source>
</evidence>
<comment type="similarity">
    <text evidence="2">Belongs to the CheZ family.</text>
</comment>
<dbReference type="Pfam" id="PF04344">
    <property type="entry name" value="CheZ"/>
    <property type="match status" value="1"/>
</dbReference>
<organism evidence="10 11">
    <name type="scientific">Desulforhabdus amnigena</name>
    <dbReference type="NCBI Taxonomy" id="40218"/>
    <lineage>
        <taxon>Bacteria</taxon>
        <taxon>Pseudomonadati</taxon>
        <taxon>Thermodesulfobacteriota</taxon>
        <taxon>Syntrophobacteria</taxon>
        <taxon>Syntrophobacterales</taxon>
        <taxon>Syntrophobacteraceae</taxon>
        <taxon>Desulforhabdus</taxon>
    </lineage>
</organism>
<keyword evidence="6" id="KW-0283">Flagellar rotation</keyword>
<gene>
    <name evidence="10" type="ORF">DAMNIGENAA_09820</name>
</gene>
<evidence type="ECO:0000256" key="7">
    <source>
        <dbReference type="ARBA" id="ARBA00022801"/>
    </source>
</evidence>